<keyword evidence="5" id="KW-0378">Hydrolase</keyword>
<protein>
    <submittedName>
        <fullName evidence="9">Exosortase Q</fullName>
    </submittedName>
</protein>
<evidence type="ECO:0000256" key="4">
    <source>
        <dbReference type="ARBA" id="ARBA00022692"/>
    </source>
</evidence>
<keyword evidence="3" id="KW-0645">Protease</keyword>
<keyword evidence="2" id="KW-1003">Cell membrane</keyword>
<dbReference type="AlphaFoldDB" id="A0A2T5PDL6"/>
<name>A0A2T5PDL6_9PSED</name>
<feature type="transmembrane region" description="Helical" evidence="8">
    <location>
        <begin position="42"/>
        <end position="58"/>
    </location>
</feature>
<dbReference type="InterPro" id="IPR026392">
    <property type="entry name" value="Exo/Archaeosortase_dom"/>
</dbReference>
<dbReference type="GO" id="GO:0005886">
    <property type="term" value="C:plasma membrane"/>
    <property type="evidence" value="ECO:0007669"/>
    <property type="project" value="UniProtKB-SubCell"/>
</dbReference>
<evidence type="ECO:0000313" key="9">
    <source>
        <dbReference type="EMBL" id="PTU75831.1"/>
    </source>
</evidence>
<dbReference type="GO" id="GO:0006508">
    <property type="term" value="P:proteolysis"/>
    <property type="evidence" value="ECO:0007669"/>
    <property type="project" value="UniProtKB-KW"/>
</dbReference>
<proteinExistence type="predicted"/>
<reference evidence="9 10" key="1">
    <citation type="submission" date="2018-04" db="EMBL/GenBank/DDBJ databases">
        <title>Pseudomonas sp. nov., isolated from mangrove soil.</title>
        <authorList>
            <person name="Chen C."/>
        </authorList>
    </citation>
    <scope>NUCLEOTIDE SEQUENCE [LARGE SCALE GENOMIC DNA]</scope>
    <source>
        <strain evidence="9 10">TC-11</strain>
    </source>
</reference>
<dbReference type="OrthoDB" id="7597370at2"/>
<evidence type="ECO:0000256" key="3">
    <source>
        <dbReference type="ARBA" id="ARBA00022670"/>
    </source>
</evidence>
<dbReference type="InterPro" id="IPR019127">
    <property type="entry name" value="Exosortase"/>
</dbReference>
<dbReference type="EMBL" id="QASN01000006">
    <property type="protein sequence ID" value="PTU75831.1"/>
    <property type="molecule type" value="Genomic_DNA"/>
</dbReference>
<feature type="transmembrane region" description="Helical" evidence="8">
    <location>
        <begin position="12"/>
        <end position="30"/>
    </location>
</feature>
<evidence type="ECO:0000256" key="7">
    <source>
        <dbReference type="ARBA" id="ARBA00023136"/>
    </source>
</evidence>
<accession>A0A2T5PDL6</accession>
<feature type="transmembrane region" description="Helical" evidence="8">
    <location>
        <begin position="245"/>
        <end position="265"/>
    </location>
</feature>
<feature type="transmembrane region" description="Helical" evidence="8">
    <location>
        <begin position="210"/>
        <end position="230"/>
    </location>
</feature>
<feature type="transmembrane region" description="Helical" evidence="8">
    <location>
        <begin position="90"/>
        <end position="107"/>
    </location>
</feature>
<comment type="caution">
    <text evidence="9">The sequence shown here is derived from an EMBL/GenBank/DDBJ whole genome shotgun (WGS) entry which is preliminary data.</text>
</comment>
<dbReference type="NCBIfam" id="TIGR04178">
    <property type="entry name" value="exo_archaeo"/>
    <property type="match status" value="1"/>
</dbReference>
<keyword evidence="4 8" id="KW-0812">Transmembrane</keyword>
<evidence type="ECO:0000256" key="8">
    <source>
        <dbReference type="SAM" id="Phobius"/>
    </source>
</evidence>
<evidence type="ECO:0000256" key="1">
    <source>
        <dbReference type="ARBA" id="ARBA00004651"/>
    </source>
</evidence>
<dbReference type="Proteomes" id="UP000244064">
    <property type="component" value="Unassembled WGS sequence"/>
</dbReference>
<evidence type="ECO:0000256" key="5">
    <source>
        <dbReference type="ARBA" id="ARBA00022801"/>
    </source>
</evidence>
<sequence length="454" mass="48957">MQVLSGARHGLPAWVWLALPALALWPLWLWSLQRMSDGSDDPLGVVALAALLVLLWRERRQLRTPRLAGLIFCLLAGAAAVLSAGQLPMLLRAAMAILALFAALLSLRAPGQPLLAWLGLGLLALPILASLQFFAGYPLRVLTAEASLWILRAAGMQVQRQGSALDVAGRLVMVDAPCSGIQMAWMAYFTACVTAAWLRLDDRRLLRRLPLLGVLVLAGNVVRNSLLVVLETGALAGSEWLHEGIGLLVFASVCALVLRCVAGAAEAPGEVPAAIAAPRTPLPGIQQALLVGAFAVLGSWPLLAPQQAEQPPSQRFVEWPARLDGELLQPLALSAVEQRFAADFPGVIARFQTRSRVVVLREVERPTRKLHPAADCYRGLGYRIDAEQLRQPADGIGLQRCFRASAEEGVLQVCEYIEDAAGQRFSDTSAWYWAALGGRSPGPWRAVTTAARDQ</sequence>
<keyword evidence="6 8" id="KW-1133">Transmembrane helix</keyword>
<feature type="transmembrane region" description="Helical" evidence="8">
    <location>
        <begin position="180"/>
        <end position="198"/>
    </location>
</feature>
<evidence type="ECO:0000256" key="2">
    <source>
        <dbReference type="ARBA" id="ARBA00022475"/>
    </source>
</evidence>
<organism evidence="9 10">
    <name type="scientific">Pseudomonas mangrovi</name>
    <dbReference type="NCBI Taxonomy" id="2161748"/>
    <lineage>
        <taxon>Bacteria</taxon>
        <taxon>Pseudomonadati</taxon>
        <taxon>Pseudomonadota</taxon>
        <taxon>Gammaproteobacteria</taxon>
        <taxon>Pseudomonadales</taxon>
        <taxon>Pseudomonadaceae</taxon>
        <taxon>Pseudomonas</taxon>
    </lineage>
</organism>
<dbReference type="NCBIfam" id="NF012182">
    <property type="entry name" value="exosortase_XrtQ"/>
    <property type="match status" value="1"/>
</dbReference>
<keyword evidence="10" id="KW-1185">Reference proteome</keyword>
<dbReference type="GO" id="GO:0008233">
    <property type="term" value="F:peptidase activity"/>
    <property type="evidence" value="ECO:0007669"/>
    <property type="project" value="UniProtKB-KW"/>
</dbReference>
<keyword evidence="7 8" id="KW-0472">Membrane</keyword>
<dbReference type="Pfam" id="PF09721">
    <property type="entry name" value="Exosortase_EpsH"/>
    <property type="match status" value="1"/>
</dbReference>
<evidence type="ECO:0000313" key="10">
    <source>
        <dbReference type="Proteomes" id="UP000244064"/>
    </source>
</evidence>
<evidence type="ECO:0000256" key="6">
    <source>
        <dbReference type="ARBA" id="ARBA00022989"/>
    </source>
</evidence>
<feature type="transmembrane region" description="Helical" evidence="8">
    <location>
        <begin position="114"/>
        <end position="135"/>
    </location>
</feature>
<feature type="transmembrane region" description="Helical" evidence="8">
    <location>
        <begin position="67"/>
        <end position="84"/>
    </location>
</feature>
<gene>
    <name evidence="9" type="primary">xrtQ</name>
    <name evidence="9" type="ORF">DBO85_03935</name>
</gene>
<dbReference type="RefSeq" id="WP_108105451.1">
    <property type="nucleotide sequence ID" value="NZ_QASN01000006.1"/>
</dbReference>
<comment type="subcellular location">
    <subcellularLocation>
        <location evidence="1">Cell membrane</location>
        <topology evidence="1">Multi-pass membrane protein</topology>
    </subcellularLocation>
</comment>